<keyword evidence="5" id="KW-0560">Oxidoreductase</keyword>
<organism evidence="9 10">
    <name type="scientific">Penaeus vannamei</name>
    <name type="common">Whiteleg shrimp</name>
    <name type="synonym">Litopenaeus vannamei</name>
    <dbReference type="NCBI Taxonomy" id="6689"/>
    <lineage>
        <taxon>Eukaryota</taxon>
        <taxon>Metazoa</taxon>
        <taxon>Ecdysozoa</taxon>
        <taxon>Arthropoda</taxon>
        <taxon>Crustacea</taxon>
        <taxon>Multicrustacea</taxon>
        <taxon>Malacostraca</taxon>
        <taxon>Eumalacostraca</taxon>
        <taxon>Eucarida</taxon>
        <taxon>Decapoda</taxon>
        <taxon>Dendrobranchiata</taxon>
        <taxon>Penaeoidea</taxon>
        <taxon>Penaeidae</taxon>
        <taxon>Penaeus</taxon>
    </lineage>
</organism>
<dbReference type="PANTHER" id="PTHR24279">
    <property type="entry name" value="CYTOCHROME P450"/>
    <property type="match status" value="1"/>
</dbReference>
<evidence type="ECO:0000256" key="4">
    <source>
        <dbReference type="ARBA" id="ARBA00022723"/>
    </source>
</evidence>
<dbReference type="AlphaFoldDB" id="A0A3R7PX33"/>
<evidence type="ECO:0000256" key="8">
    <source>
        <dbReference type="SAM" id="MobiDB-lite"/>
    </source>
</evidence>
<proteinExistence type="inferred from homology"/>
<dbReference type="InterPro" id="IPR050479">
    <property type="entry name" value="CYP11_CYP27_families"/>
</dbReference>
<name>A0A3R7PX33_PENVA</name>
<dbReference type="InterPro" id="IPR001128">
    <property type="entry name" value="Cyt_P450"/>
</dbReference>
<dbReference type="GO" id="GO:0016705">
    <property type="term" value="F:oxidoreductase activity, acting on paired donors, with incorporation or reduction of molecular oxygen"/>
    <property type="evidence" value="ECO:0007669"/>
    <property type="project" value="InterPro"/>
</dbReference>
<dbReference type="GO" id="GO:0004497">
    <property type="term" value="F:monooxygenase activity"/>
    <property type="evidence" value="ECO:0007669"/>
    <property type="project" value="UniProtKB-KW"/>
</dbReference>
<dbReference type="OrthoDB" id="3945418at2759"/>
<evidence type="ECO:0000256" key="2">
    <source>
        <dbReference type="ARBA" id="ARBA00010617"/>
    </source>
</evidence>
<dbReference type="Pfam" id="PF00067">
    <property type="entry name" value="p450"/>
    <property type="match status" value="1"/>
</dbReference>
<comment type="similarity">
    <text evidence="2">Belongs to the cytochrome P450 family.</text>
</comment>
<evidence type="ECO:0000313" key="10">
    <source>
        <dbReference type="Proteomes" id="UP000283509"/>
    </source>
</evidence>
<protein>
    <recommendedName>
        <fullName evidence="11">Cytochrome P450</fullName>
    </recommendedName>
</protein>
<dbReference type="InterPro" id="IPR036396">
    <property type="entry name" value="Cyt_P450_sf"/>
</dbReference>
<evidence type="ECO:0000256" key="1">
    <source>
        <dbReference type="ARBA" id="ARBA00001971"/>
    </source>
</evidence>
<dbReference type="InterPro" id="IPR002401">
    <property type="entry name" value="Cyt_P450_E_grp-I"/>
</dbReference>
<keyword evidence="3" id="KW-0349">Heme</keyword>
<keyword evidence="4" id="KW-0479">Metal-binding</keyword>
<dbReference type="STRING" id="6689.A0A3R7PX33"/>
<gene>
    <name evidence="9" type="ORF">C7M84_019969</name>
</gene>
<evidence type="ECO:0008006" key="11">
    <source>
        <dbReference type="Google" id="ProtNLM"/>
    </source>
</evidence>
<sequence length="412" mass="46373">MRNWSPFPLSPKTMLARGALRPLSLRRSGLCQGRQGAVLRAVTCRGVSAVSSAQDAAVPPGLPRPPEEIPGPRRWPLLGSLPALTARKDWDPARIHLVWEQLAKEYGPIFRLDAPGQESRVFISDSRDIEHLMRETAYMPTKPMFDSIATVRNHSRNIERGKTGLLSEQGDEWWRLRRLTQPPAMKVKTVAHYLPDIDLVAQEFLDRLPEVLDENNEMPHDFLQELFKWALETLGLTAFSRRIGCLSNSPEGLEVIRIIHSLMKGMQACQVEPGALWRWIPTPAYRRFKSAHSELEEYTLAAISDAQKKLEESDVEHLNLLDQVLLTPGLSRADVLVFMMDFLLGGIDNVSTTTAFTMLNLAQHPEKQARMQEELDQVLGAGEEAITTAHLNRLPYTKGCVRETLRQAAGLI</sequence>
<evidence type="ECO:0000313" key="9">
    <source>
        <dbReference type="EMBL" id="ROT62199.1"/>
    </source>
</evidence>
<evidence type="ECO:0000256" key="5">
    <source>
        <dbReference type="ARBA" id="ARBA00023002"/>
    </source>
</evidence>
<dbReference type="PANTHER" id="PTHR24279:SF120">
    <property type="entry name" value="CYTOCHROME P450"/>
    <property type="match status" value="1"/>
</dbReference>
<comment type="cofactor">
    <cofactor evidence="1">
        <name>heme</name>
        <dbReference type="ChEBI" id="CHEBI:30413"/>
    </cofactor>
</comment>
<dbReference type="GO" id="GO:0005506">
    <property type="term" value="F:iron ion binding"/>
    <property type="evidence" value="ECO:0007669"/>
    <property type="project" value="InterPro"/>
</dbReference>
<evidence type="ECO:0000256" key="6">
    <source>
        <dbReference type="ARBA" id="ARBA00023004"/>
    </source>
</evidence>
<evidence type="ECO:0000256" key="7">
    <source>
        <dbReference type="ARBA" id="ARBA00023033"/>
    </source>
</evidence>
<accession>A0A3R7PX33</accession>
<comment type="caution">
    <text evidence="9">The sequence shown here is derived from an EMBL/GenBank/DDBJ whole genome shotgun (WGS) entry which is preliminary data.</text>
</comment>
<reference evidence="9 10" key="1">
    <citation type="submission" date="2018-04" db="EMBL/GenBank/DDBJ databases">
        <authorList>
            <person name="Zhang X."/>
            <person name="Yuan J."/>
            <person name="Li F."/>
            <person name="Xiang J."/>
        </authorList>
    </citation>
    <scope>NUCLEOTIDE SEQUENCE [LARGE SCALE GENOMIC DNA]</scope>
    <source>
        <tissue evidence="9">Muscle</tissue>
    </source>
</reference>
<dbReference type="Gene3D" id="1.10.630.10">
    <property type="entry name" value="Cytochrome P450"/>
    <property type="match status" value="1"/>
</dbReference>
<dbReference type="EMBL" id="QCYY01003771">
    <property type="protein sequence ID" value="ROT62199.1"/>
    <property type="molecule type" value="Genomic_DNA"/>
</dbReference>
<feature type="region of interest" description="Disordered" evidence="8">
    <location>
        <begin position="53"/>
        <end position="74"/>
    </location>
</feature>
<reference evidence="9 10" key="2">
    <citation type="submission" date="2019-01" db="EMBL/GenBank/DDBJ databases">
        <title>The decoding of complex shrimp genome reveals the adaptation for benthos swimmer, frequently molting mechanism and breeding impact on genome.</title>
        <authorList>
            <person name="Sun Y."/>
            <person name="Gao Y."/>
            <person name="Yu Y."/>
        </authorList>
    </citation>
    <scope>NUCLEOTIDE SEQUENCE [LARGE SCALE GENOMIC DNA]</scope>
    <source>
        <tissue evidence="9">Muscle</tissue>
    </source>
</reference>
<keyword evidence="10" id="KW-1185">Reference proteome</keyword>
<dbReference type="GO" id="GO:0020037">
    <property type="term" value="F:heme binding"/>
    <property type="evidence" value="ECO:0007669"/>
    <property type="project" value="InterPro"/>
</dbReference>
<dbReference type="Proteomes" id="UP000283509">
    <property type="component" value="Unassembled WGS sequence"/>
</dbReference>
<dbReference type="PRINTS" id="PR00463">
    <property type="entry name" value="EP450I"/>
</dbReference>
<keyword evidence="6" id="KW-0408">Iron</keyword>
<evidence type="ECO:0000256" key="3">
    <source>
        <dbReference type="ARBA" id="ARBA00022617"/>
    </source>
</evidence>
<keyword evidence="7" id="KW-0503">Monooxygenase</keyword>
<dbReference type="SUPFAM" id="SSF48264">
    <property type="entry name" value="Cytochrome P450"/>
    <property type="match status" value="1"/>
</dbReference>